<dbReference type="InterPro" id="IPR002575">
    <property type="entry name" value="Aminoglycoside_PTrfase"/>
</dbReference>
<keyword evidence="3" id="KW-1185">Reference proteome</keyword>
<dbReference type="Pfam" id="PF01636">
    <property type="entry name" value="APH"/>
    <property type="match status" value="1"/>
</dbReference>
<dbReference type="Proteomes" id="UP000444174">
    <property type="component" value="Unassembled WGS sequence"/>
</dbReference>
<evidence type="ECO:0000313" key="3">
    <source>
        <dbReference type="Proteomes" id="UP000444174"/>
    </source>
</evidence>
<reference evidence="2 3" key="1">
    <citation type="submission" date="2019-10" db="EMBL/GenBank/DDBJ databases">
        <title>Epibacterium sp. nov., isolated from seawater.</title>
        <authorList>
            <person name="Zhang X."/>
            <person name="Li N."/>
        </authorList>
    </citation>
    <scope>NUCLEOTIDE SEQUENCE [LARGE SCALE GENOMIC DNA]</scope>
    <source>
        <strain evidence="2 3">SM1979</strain>
    </source>
</reference>
<dbReference type="SUPFAM" id="SSF56112">
    <property type="entry name" value="Protein kinase-like (PK-like)"/>
    <property type="match status" value="1"/>
</dbReference>
<protein>
    <submittedName>
        <fullName evidence="2">Phosphotransferase</fullName>
    </submittedName>
</protein>
<gene>
    <name evidence="2" type="ORF">GFB49_08485</name>
</gene>
<accession>A0A843YGA3</accession>
<dbReference type="GO" id="GO:0016740">
    <property type="term" value="F:transferase activity"/>
    <property type="evidence" value="ECO:0007669"/>
    <property type="project" value="UniProtKB-KW"/>
</dbReference>
<sequence length="263" mass="28842">MAVQKRQRLVGGRSNQVFQLGATVLKVYNPVRANPLFANDPQREALMLRCLDDTGLVPRFVNAGLDAGLHWIEYAHVSGTPWHSGAGQVAQILAKLHRQKIAIDLPKGANGSADLEAQTEVILAACQTDPGLGTLRPRCPVAPLDTCALIHGDPVPGNILVASPQWRLIDWQCPVWGDPAEDLAVFLSPSMQFLYRGAVLSAAEEQEFLSAYPDPNVMSRYLTLRPWFHWRMAAYCAWRAEKGAAADRQALSLEVAKLRSLSA</sequence>
<name>A0A843YGA3_9RHOB</name>
<dbReference type="EMBL" id="WIBF01000004">
    <property type="protein sequence ID" value="MQQ08484.1"/>
    <property type="molecule type" value="Genomic_DNA"/>
</dbReference>
<feature type="domain" description="Aminoglycoside phosphotransferase" evidence="1">
    <location>
        <begin position="7"/>
        <end position="192"/>
    </location>
</feature>
<keyword evidence="2" id="KW-0808">Transferase</keyword>
<dbReference type="InterPro" id="IPR011009">
    <property type="entry name" value="Kinase-like_dom_sf"/>
</dbReference>
<dbReference type="AlphaFoldDB" id="A0A843YGA3"/>
<organism evidence="2 3">
    <name type="scientific">Tritonibacter litoralis</name>
    <dbReference type="NCBI Taxonomy" id="2662264"/>
    <lineage>
        <taxon>Bacteria</taxon>
        <taxon>Pseudomonadati</taxon>
        <taxon>Pseudomonadota</taxon>
        <taxon>Alphaproteobacteria</taxon>
        <taxon>Rhodobacterales</taxon>
        <taxon>Paracoccaceae</taxon>
        <taxon>Tritonibacter</taxon>
    </lineage>
</organism>
<evidence type="ECO:0000259" key="1">
    <source>
        <dbReference type="Pfam" id="PF01636"/>
    </source>
</evidence>
<evidence type="ECO:0000313" key="2">
    <source>
        <dbReference type="EMBL" id="MQQ08484.1"/>
    </source>
</evidence>
<proteinExistence type="predicted"/>
<dbReference type="Gene3D" id="3.90.1200.10">
    <property type="match status" value="1"/>
</dbReference>
<comment type="caution">
    <text evidence="2">The sequence shown here is derived from an EMBL/GenBank/DDBJ whole genome shotgun (WGS) entry which is preliminary data.</text>
</comment>